<proteinExistence type="predicted"/>
<dbReference type="NCBIfam" id="TIGR00369">
    <property type="entry name" value="unchar_dom_1"/>
    <property type="match status" value="1"/>
</dbReference>
<dbReference type="PANTHER" id="PTHR43240">
    <property type="entry name" value="1,4-DIHYDROXY-2-NAPHTHOYL-COA THIOESTERASE 1"/>
    <property type="match status" value="1"/>
</dbReference>
<feature type="domain" description="Thioesterase" evidence="2">
    <location>
        <begin position="56"/>
        <end position="128"/>
    </location>
</feature>
<comment type="caution">
    <text evidence="3">The sequence shown here is derived from an EMBL/GenBank/DDBJ whole genome shotgun (WGS) entry which is preliminary data.</text>
</comment>
<keyword evidence="4" id="KW-1185">Reference proteome</keyword>
<dbReference type="CDD" id="cd03443">
    <property type="entry name" value="PaaI_thioesterase"/>
    <property type="match status" value="1"/>
</dbReference>
<evidence type="ECO:0000313" key="4">
    <source>
        <dbReference type="Proteomes" id="UP000648722"/>
    </source>
</evidence>
<reference evidence="4" key="1">
    <citation type="journal article" date="2019" name="Int. J. Syst. Evol. Microbiol.">
        <title>The Global Catalogue of Microorganisms (GCM) 10K type strain sequencing project: providing services to taxonomists for standard genome sequencing and annotation.</title>
        <authorList>
            <consortium name="The Broad Institute Genomics Platform"/>
            <consortium name="The Broad Institute Genome Sequencing Center for Infectious Disease"/>
            <person name="Wu L."/>
            <person name="Ma J."/>
        </authorList>
    </citation>
    <scope>NUCLEOTIDE SEQUENCE [LARGE SCALE GENOMIC DNA]</scope>
    <source>
        <strain evidence="4">CGMCC 1.12766</strain>
    </source>
</reference>
<dbReference type="Gene3D" id="3.10.129.10">
    <property type="entry name" value="Hotdog Thioesterase"/>
    <property type="match status" value="1"/>
</dbReference>
<dbReference type="SUPFAM" id="SSF54637">
    <property type="entry name" value="Thioesterase/thiol ester dehydrase-isomerase"/>
    <property type="match status" value="1"/>
</dbReference>
<dbReference type="InterPro" id="IPR006683">
    <property type="entry name" value="Thioestr_dom"/>
</dbReference>
<dbReference type="Proteomes" id="UP000648722">
    <property type="component" value="Unassembled WGS sequence"/>
</dbReference>
<dbReference type="InterPro" id="IPR003736">
    <property type="entry name" value="PAAI_dom"/>
</dbReference>
<accession>A0ABQ1XTU5</accession>
<dbReference type="InterPro" id="IPR029069">
    <property type="entry name" value="HotDog_dom_sf"/>
</dbReference>
<evidence type="ECO:0000256" key="1">
    <source>
        <dbReference type="ARBA" id="ARBA00022801"/>
    </source>
</evidence>
<dbReference type="PANTHER" id="PTHR43240:SF7">
    <property type="entry name" value="BLR7284 PROTEIN"/>
    <property type="match status" value="1"/>
</dbReference>
<dbReference type="Pfam" id="PF03061">
    <property type="entry name" value="4HBT"/>
    <property type="match status" value="1"/>
</dbReference>
<dbReference type="RefSeq" id="WP_188452362.1">
    <property type="nucleotide sequence ID" value="NZ_BMFS01000008.1"/>
</dbReference>
<sequence>MADDLQTLLDSLAPLLVEGSPHAVALGFRLERIEPGMAEMRAPYRDDLIGDPDTRVLHGGVVAALLDHACGLAAFAGLGGRDATATLDLRLDYMRPAEPGRDVVAIARCIRASGLFAFVSAIAHDGDESDPVATAAAAFMVSRVSQEAAEKARRAFGKSATPISKVEEE</sequence>
<protein>
    <submittedName>
        <fullName evidence="3">PaaI-family thioesterase</fullName>
    </submittedName>
</protein>
<name>A0ABQ1XTU5_9PROT</name>
<organism evidence="3 4">
    <name type="scientific">Glycocaulis albus</name>
    <dbReference type="NCBI Taxonomy" id="1382801"/>
    <lineage>
        <taxon>Bacteria</taxon>
        <taxon>Pseudomonadati</taxon>
        <taxon>Pseudomonadota</taxon>
        <taxon>Alphaproteobacteria</taxon>
        <taxon>Maricaulales</taxon>
        <taxon>Maricaulaceae</taxon>
        <taxon>Glycocaulis</taxon>
    </lineage>
</organism>
<dbReference type="EMBL" id="BMFS01000008">
    <property type="protein sequence ID" value="GGH03000.1"/>
    <property type="molecule type" value="Genomic_DNA"/>
</dbReference>
<keyword evidence="1" id="KW-0378">Hydrolase</keyword>
<gene>
    <name evidence="3" type="ORF">GCM10007420_19150</name>
</gene>
<evidence type="ECO:0000313" key="3">
    <source>
        <dbReference type="EMBL" id="GGH03000.1"/>
    </source>
</evidence>
<evidence type="ECO:0000259" key="2">
    <source>
        <dbReference type="Pfam" id="PF03061"/>
    </source>
</evidence>